<proteinExistence type="predicted"/>
<dbReference type="CDD" id="cd02440">
    <property type="entry name" value="AdoMet_MTases"/>
    <property type="match status" value="1"/>
</dbReference>
<feature type="domain" description="Methyltransferase" evidence="4">
    <location>
        <begin position="48"/>
        <end position="148"/>
    </location>
</feature>
<evidence type="ECO:0000256" key="3">
    <source>
        <dbReference type="ARBA" id="ARBA00022691"/>
    </source>
</evidence>
<dbReference type="PANTHER" id="PTHR43464">
    <property type="entry name" value="METHYLTRANSFERASE"/>
    <property type="match status" value="1"/>
</dbReference>
<dbReference type="GO" id="GO:0032259">
    <property type="term" value="P:methylation"/>
    <property type="evidence" value="ECO:0007669"/>
    <property type="project" value="UniProtKB-KW"/>
</dbReference>
<dbReference type="AlphaFoldDB" id="A0A7S3NQ53"/>
<dbReference type="InterPro" id="IPR041698">
    <property type="entry name" value="Methyltransf_25"/>
</dbReference>
<dbReference type="Gene3D" id="3.40.50.150">
    <property type="entry name" value="Vaccinia Virus protein VP39"/>
    <property type="match status" value="1"/>
</dbReference>
<name>A0A7S3NQ53_9STRA</name>
<evidence type="ECO:0000313" key="5">
    <source>
        <dbReference type="EMBL" id="CAE0374840.1"/>
    </source>
</evidence>
<gene>
    <name evidence="5" type="ORF">ALAG00032_LOCUS15644</name>
</gene>
<keyword evidence="1" id="KW-0489">Methyltransferase</keyword>
<dbReference type="GO" id="GO:0008168">
    <property type="term" value="F:methyltransferase activity"/>
    <property type="evidence" value="ECO:0007669"/>
    <property type="project" value="UniProtKB-KW"/>
</dbReference>
<sequence>MVEYTDVMSAAYNETAAVMYRQKYSEGDPTWDTVAAIARGLNFTDKSVLDVGCGPGINAEQLLNKCGISSYVGFDASEAQINAAKNAGLDETKTKFFVGDACSTALTDDENNDLQLDVALASFVVPHLASTQDIKALLTFCKRFTKPNASTYVVIGDDYGVVRASGEARDAMLGPVKYHLPENEPKWKTGVKFDVVFSPDFIVPAYLWDVEDVATCAKAIFSHVDTINAWEVVKDLGTSLPKEAAQVMFVLHCRD</sequence>
<protein>
    <recommendedName>
        <fullName evidence="4">Methyltransferase domain-containing protein</fullName>
    </recommendedName>
</protein>
<evidence type="ECO:0000256" key="1">
    <source>
        <dbReference type="ARBA" id="ARBA00022603"/>
    </source>
</evidence>
<dbReference type="InterPro" id="IPR029063">
    <property type="entry name" value="SAM-dependent_MTases_sf"/>
</dbReference>
<evidence type="ECO:0000259" key="4">
    <source>
        <dbReference type="Pfam" id="PF13649"/>
    </source>
</evidence>
<accession>A0A7S3NQ53</accession>
<dbReference type="PANTHER" id="PTHR43464:SF19">
    <property type="entry name" value="UBIQUINONE BIOSYNTHESIS O-METHYLTRANSFERASE, MITOCHONDRIAL"/>
    <property type="match status" value="1"/>
</dbReference>
<dbReference type="EMBL" id="HBIJ01023652">
    <property type="protein sequence ID" value="CAE0374840.1"/>
    <property type="molecule type" value="Transcribed_RNA"/>
</dbReference>
<organism evidence="5">
    <name type="scientific">Aureoumbra lagunensis</name>
    <dbReference type="NCBI Taxonomy" id="44058"/>
    <lineage>
        <taxon>Eukaryota</taxon>
        <taxon>Sar</taxon>
        <taxon>Stramenopiles</taxon>
        <taxon>Ochrophyta</taxon>
        <taxon>Pelagophyceae</taxon>
        <taxon>Pelagomonadales</taxon>
        <taxon>Aureoumbra</taxon>
    </lineage>
</organism>
<keyword evidence="3" id="KW-0949">S-adenosyl-L-methionine</keyword>
<dbReference type="Pfam" id="PF13649">
    <property type="entry name" value="Methyltransf_25"/>
    <property type="match status" value="1"/>
</dbReference>
<keyword evidence="2" id="KW-0808">Transferase</keyword>
<dbReference type="SUPFAM" id="SSF53335">
    <property type="entry name" value="S-adenosyl-L-methionine-dependent methyltransferases"/>
    <property type="match status" value="1"/>
</dbReference>
<reference evidence="5" key="1">
    <citation type="submission" date="2021-01" db="EMBL/GenBank/DDBJ databases">
        <authorList>
            <person name="Corre E."/>
            <person name="Pelletier E."/>
            <person name="Niang G."/>
            <person name="Scheremetjew M."/>
            <person name="Finn R."/>
            <person name="Kale V."/>
            <person name="Holt S."/>
            <person name="Cochrane G."/>
            <person name="Meng A."/>
            <person name="Brown T."/>
            <person name="Cohen L."/>
        </authorList>
    </citation>
    <scope>NUCLEOTIDE SEQUENCE</scope>
    <source>
        <strain evidence="5">CCMP1510</strain>
    </source>
</reference>
<evidence type="ECO:0000256" key="2">
    <source>
        <dbReference type="ARBA" id="ARBA00022679"/>
    </source>
</evidence>